<sequence length="189" mass="21742">MPQPGVLDNFIRGINNFDTDLLMVFYQKGTGKYDFCFLEAKYEQKWNNAQICNKLCLLETLFKQGNYGFVGDVYYIFYSDDIKRNAAAIQFAKGRSIQFQGFKGFYGIDVNPDPYGQGIIEAFKKNSKIETSVLAEHAILGGFNFNTISSQFRDDLSIKFNIKLGNFFTSIDYSFKNIYNRIKILSIFT</sequence>
<dbReference type="Proteomes" id="UP001651880">
    <property type="component" value="Unassembled WGS sequence"/>
</dbReference>
<evidence type="ECO:0000313" key="2">
    <source>
        <dbReference type="Proteomes" id="UP001651880"/>
    </source>
</evidence>
<gene>
    <name evidence="1" type="ORF">LJD61_18205</name>
</gene>
<reference evidence="1 2" key="1">
    <citation type="submission" date="2021-10" db="EMBL/GenBank/DDBJ databases">
        <title>Lutispora strain m25 sp. nov., a thermophilic, non-spore-forming bacterium isolated from a lab-scale methanogenic bioreactor digesting anaerobic sludge.</title>
        <authorList>
            <person name="El Houari A."/>
            <person name="Mcdonald J."/>
        </authorList>
    </citation>
    <scope>NUCLEOTIDE SEQUENCE [LARGE SCALE GENOMIC DNA]</scope>
    <source>
        <strain evidence="2">m25</strain>
    </source>
</reference>
<evidence type="ECO:0000313" key="1">
    <source>
        <dbReference type="EMBL" id="MCQ1531449.1"/>
    </source>
</evidence>
<name>A0ABT1NJN1_9FIRM</name>
<proteinExistence type="predicted"/>
<comment type="caution">
    <text evidence="1">The sequence shown here is derived from an EMBL/GenBank/DDBJ whole genome shotgun (WGS) entry which is preliminary data.</text>
</comment>
<dbReference type="EMBL" id="JAJEKE010000023">
    <property type="protein sequence ID" value="MCQ1531449.1"/>
    <property type="molecule type" value="Genomic_DNA"/>
</dbReference>
<organism evidence="1 2">
    <name type="scientific">Lutispora saccharofermentans</name>
    <dbReference type="NCBI Taxonomy" id="3024236"/>
    <lineage>
        <taxon>Bacteria</taxon>
        <taxon>Bacillati</taxon>
        <taxon>Bacillota</taxon>
        <taxon>Clostridia</taxon>
        <taxon>Lutisporales</taxon>
        <taxon>Lutisporaceae</taxon>
        <taxon>Lutispora</taxon>
    </lineage>
</organism>
<protein>
    <submittedName>
        <fullName evidence="1">Uncharacterized protein</fullName>
    </submittedName>
</protein>
<keyword evidence="2" id="KW-1185">Reference proteome</keyword>
<accession>A0ABT1NJN1</accession>
<dbReference type="RefSeq" id="WP_255228989.1">
    <property type="nucleotide sequence ID" value="NZ_JAJEKE010000023.1"/>
</dbReference>